<dbReference type="Pfam" id="PF11333">
    <property type="entry name" value="DUF3135"/>
    <property type="match status" value="1"/>
</dbReference>
<reference evidence="1 2" key="1">
    <citation type="journal article" date="2019" name="J. Gen. Appl. Microbiol.">
        <title>Aerobic degradation of cis-dichloroethene by the marine bacterium Marinobacter salsuginis strain 5N-3.</title>
        <authorList>
            <person name="Inoue Y."/>
            <person name="Fukunaga Y."/>
            <person name="Katsumata H."/>
            <person name="Ohji S."/>
            <person name="Hosoyama A."/>
            <person name="Mori K."/>
            <person name="Ando K."/>
        </authorList>
    </citation>
    <scope>NUCLEOTIDE SEQUENCE [LARGE SCALE GENOMIC DNA]</scope>
    <source>
        <strain evidence="1 2">5N-3</strain>
    </source>
</reference>
<dbReference type="Proteomes" id="UP000340077">
    <property type="component" value="Unassembled WGS sequence"/>
</dbReference>
<sequence>MDKPTFDELIALYTNDPEAFEHLRHALIEMEISDAPPQFQRRLRGLQFQVECAKETSKTPLASCIKLQSMMLASAKELRGVVQYHYGPDTQPHKQKSLTVAESATETNNIIEFIKRTPNS</sequence>
<evidence type="ECO:0000313" key="1">
    <source>
        <dbReference type="EMBL" id="GBO86259.1"/>
    </source>
</evidence>
<comment type="caution">
    <text evidence="1">The sequence shown here is derived from an EMBL/GenBank/DDBJ whole genome shotgun (WGS) entry which is preliminary data.</text>
</comment>
<name>A0A5M3PU76_9GAMM</name>
<gene>
    <name evidence="1" type="ORF">MS5N3_37100</name>
</gene>
<evidence type="ECO:0000313" key="2">
    <source>
        <dbReference type="Proteomes" id="UP000340077"/>
    </source>
</evidence>
<evidence type="ECO:0008006" key="3">
    <source>
        <dbReference type="Google" id="ProtNLM"/>
    </source>
</evidence>
<dbReference type="AlphaFoldDB" id="A0A5M3PU76"/>
<organism evidence="1 2">
    <name type="scientific">Marinobacter salsuginis</name>
    <dbReference type="NCBI Taxonomy" id="418719"/>
    <lineage>
        <taxon>Bacteria</taxon>
        <taxon>Pseudomonadati</taxon>
        <taxon>Pseudomonadota</taxon>
        <taxon>Gammaproteobacteria</taxon>
        <taxon>Pseudomonadales</taxon>
        <taxon>Marinobacteraceae</taxon>
        <taxon>Marinobacter</taxon>
    </lineage>
</organism>
<proteinExistence type="predicted"/>
<dbReference type="EMBL" id="BGZH01000006">
    <property type="protein sequence ID" value="GBO86259.1"/>
    <property type="molecule type" value="Genomic_DNA"/>
</dbReference>
<keyword evidence="2" id="KW-1185">Reference proteome</keyword>
<dbReference type="RefSeq" id="WP_153634954.1">
    <property type="nucleotide sequence ID" value="NZ_BGZH01000006.1"/>
</dbReference>
<dbReference type="InterPro" id="IPR021482">
    <property type="entry name" value="DUF3135"/>
</dbReference>
<accession>A0A5M3PU76</accession>
<protein>
    <recommendedName>
        <fullName evidence="3">DUF3135 domain-containing protein</fullName>
    </recommendedName>
</protein>